<evidence type="ECO:0000313" key="2">
    <source>
        <dbReference type="EMBL" id="MBH1941821.1"/>
    </source>
</evidence>
<feature type="transmembrane region" description="Helical" evidence="1">
    <location>
        <begin position="110"/>
        <end position="137"/>
    </location>
</feature>
<sequence>MKKSYDDMSHYYGRLWIWTAVVMLFCVPIAICIHYNAWPGFTPVLKGLIGVAPIYWTVGTIEVITYTPMLGTSGSYLGFVTGNLTNLKVPSALNAMENAGVKSGTEEGEVISTIAIATSSIVTTIVIAIGVLLLAQLAPIINSPALKPAFENILPSLFGGLAVVYVSKNWKLSLAPLLFMIVLFLLVPSLASSVGILVPVGALISIGAARILYKKNMI</sequence>
<accession>A0A8J7H991</accession>
<dbReference type="AlphaFoldDB" id="A0A8J7H991"/>
<keyword evidence="1" id="KW-0472">Membrane</keyword>
<organism evidence="2 3">
    <name type="scientific">Mobilitalea sibirica</name>
    <dbReference type="NCBI Taxonomy" id="1462919"/>
    <lineage>
        <taxon>Bacteria</taxon>
        <taxon>Bacillati</taxon>
        <taxon>Bacillota</taxon>
        <taxon>Clostridia</taxon>
        <taxon>Lachnospirales</taxon>
        <taxon>Lachnospiraceae</taxon>
        <taxon>Mobilitalea</taxon>
    </lineage>
</organism>
<keyword evidence="1" id="KW-0812">Transmembrane</keyword>
<dbReference type="Proteomes" id="UP000623269">
    <property type="component" value="Unassembled WGS sequence"/>
</dbReference>
<dbReference type="EMBL" id="JAEAGR010000014">
    <property type="protein sequence ID" value="MBH1941821.1"/>
    <property type="molecule type" value="Genomic_DNA"/>
</dbReference>
<feature type="transmembrane region" description="Helical" evidence="1">
    <location>
        <begin position="179"/>
        <end position="212"/>
    </location>
</feature>
<evidence type="ECO:0000313" key="3">
    <source>
        <dbReference type="Proteomes" id="UP000623269"/>
    </source>
</evidence>
<protein>
    <submittedName>
        <fullName evidence="2">Uncharacterized protein</fullName>
    </submittedName>
</protein>
<keyword evidence="3" id="KW-1185">Reference proteome</keyword>
<dbReference type="RefSeq" id="WP_197662064.1">
    <property type="nucleotide sequence ID" value="NZ_JAEAGR010000014.1"/>
</dbReference>
<evidence type="ECO:0000256" key="1">
    <source>
        <dbReference type="SAM" id="Phobius"/>
    </source>
</evidence>
<proteinExistence type="predicted"/>
<keyword evidence="1" id="KW-1133">Transmembrane helix</keyword>
<feature type="transmembrane region" description="Helical" evidence="1">
    <location>
        <begin position="47"/>
        <end position="67"/>
    </location>
</feature>
<feature type="transmembrane region" description="Helical" evidence="1">
    <location>
        <begin position="15"/>
        <end position="35"/>
    </location>
</feature>
<comment type="caution">
    <text evidence="2">The sequence shown here is derived from an EMBL/GenBank/DDBJ whole genome shotgun (WGS) entry which is preliminary data.</text>
</comment>
<feature type="transmembrane region" description="Helical" evidence="1">
    <location>
        <begin position="149"/>
        <end position="167"/>
    </location>
</feature>
<reference evidence="2" key="1">
    <citation type="submission" date="2020-12" db="EMBL/GenBank/DDBJ databases">
        <title>M. sibirica DSM 26468T genome.</title>
        <authorList>
            <person name="Thieme N."/>
            <person name="Rettenmaier R."/>
            <person name="Zverlov V."/>
            <person name="Liebl W."/>
        </authorList>
    </citation>
    <scope>NUCLEOTIDE SEQUENCE</scope>
    <source>
        <strain evidence="2">DSM 26468</strain>
    </source>
</reference>
<name>A0A8J7H991_9FIRM</name>
<gene>
    <name evidence="2" type="ORF">I5677_13035</name>
</gene>